<dbReference type="AlphaFoldDB" id="A0A8J2J1L6"/>
<dbReference type="EMBL" id="CAJSTJ010000173">
    <property type="protein sequence ID" value="CAG7565015.1"/>
    <property type="molecule type" value="Genomic_DNA"/>
</dbReference>
<name>A0A8J2J1L6_FUSEQ</name>
<evidence type="ECO:0000256" key="1">
    <source>
        <dbReference type="SAM" id="MobiDB-lite"/>
    </source>
</evidence>
<reference evidence="2" key="1">
    <citation type="submission" date="2021-05" db="EMBL/GenBank/DDBJ databases">
        <authorList>
            <person name="Khan N."/>
        </authorList>
    </citation>
    <scope>NUCLEOTIDE SEQUENCE</scope>
</reference>
<dbReference type="Proteomes" id="UP000693738">
    <property type="component" value="Unassembled WGS sequence"/>
</dbReference>
<feature type="compositionally biased region" description="Acidic residues" evidence="1">
    <location>
        <begin position="108"/>
        <end position="120"/>
    </location>
</feature>
<organism evidence="2 3">
    <name type="scientific">Fusarium equiseti</name>
    <name type="common">Fusarium scirpi</name>
    <dbReference type="NCBI Taxonomy" id="61235"/>
    <lineage>
        <taxon>Eukaryota</taxon>
        <taxon>Fungi</taxon>
        <taxon>Dikarya</taxon>
        <taxon>Ascomycota</taxon>
        <taxon>Pezizomycotina</taxon>
        <taxon>Sordariomycetes</taxon>
        <taxon>Hypocreomycetidae</taxon>
        <taxon>Hypocreales</taxon>
        <taxon>Nectriaceae</taxon>
        <taxon>Fusarium</taxon>
        <taxon>Fusarium incarnatum-equiseti species complex</taxon>
    </lineage>
</organism>
<feature type="compositionally biased region" description="Polar residues" evidence="1">
    <location>
        <begin position="1"/>
        <end position="12"/>
    </location>
</feature>
<feature type="region of interest" description="Disordered" evidence="1">
    <location>
        <begin position="82"/>
        <end position="120"/>
    </location>
</feature>
<evidence type="ECO:0000313" key="2">
    <source>
        <dbReference type="EMBL" id="CAG7565015.1"/>
    </source>
</evidence>
<sequence>MLNERPYSNSHRMPTVHRFEDNEIGPNPRSKLSPTPIRSLRRKPNFCQQKPFFYRDEEPCVEDVEDLQIRYDRPTFEIRTRDRSDLESDGSDFEYDNSLLGDDNSVLGDDETVLGDDESELEDDKPNLEIILIPDLKDDESDLEDFPMRNTAFTNRSCHDYLELSLVMFDSWNSPNPRRWALLLEDPLLNVEDCLQLVDGPSGPNIGKHYKFIYEPGELGSFRKPDERHHITWIKRGDRSKVYCTARKAQHKFSQRWVLEIIWNLESQGIAPPERGNELRKFEQEDKLYPKERIDMVLQMEQEKASPLHQKLSDWARGRPAATLKSLLDWIDCRKVMLAIDHDPAHEYRDRLQKQSDSMDDYYARVHHAVVQLAKRVDLFNWVDDHQEPFSLVYIYGRPTVLR</sequence>
<accession>A0A8J2J1L6</accession>
<comment type="caution">
    <text evidence="2">The sequence shown here is derived from an EMBL/GenBank/DDBJ whole genome shotgun (WGS) entry which is preliminary data.</text>
</comment>
<gene>
    <name evidence="2" type="ORF">FEQUK3_LOCUS10742</name>
</gene>
<protein>
    <submittedName>
        <fullName evidence="2">Uncharacterized protein</fullName>
    </submittedName>
</protein>
<evidence type="ECO:0000313" key="3">
    <source>
        <dbReference type="Proteomes" id="UP000693738"/>
    </source>
</evidence>
<feature type="region of interest" description="Disordered" evidence="1">
    <location>
        <begin position="1"/>
        <end position="41"/>
    </location>
</feature>
<proteinExistence type="predicted"/>